<gene>
    <name evidence="1" type="ORF">GCM10009021_30820</name>
</gene>
<reference evidence="1 2" key="1">
    <citation type="journal article" date="2019" name="Int. J. Syst. Evol. Microbiol.">
        <title>The Global Catalogue of Microorganisms (GCM) 10K type strain sequencing project: providing services to taxonomists for standard genome sequencing and annotation.</title>
        <authorList>
            <consortium name="The Broad Institute Genomics Platform"/>
            <consortium name="The Broad Institute Genome Sequencing Center for Infectious Disease"/>
            <person name="Wu L."/>
            <person name="Ma J."/>
        </authorList>
    </citation>
    <scope>NUCLEOTIDE SEQUENCE [LARGE SCALE GENOMIC DNA]</scope>
    <source>
        <strain evidence="1 2">JCM 16331</strain>
    </source>
</reference>
<comment type="caution">
    <text evidence="1">The sequence shown here is derived from an EMBL/GenBank/DDBJ whole genome shotgun (WGS) entry which is preliminary data.</text>
</comment>
<keyword evidence="2" id="KW-1185">Reference proteome</keyword>
<dbReference type="EMBL" id="BMOQ01000012">
    <property type="protein sequence ID" value="GGN26358.1"/>
    <property type="molecule type" value="Genomic_DNA"/>
</dbReference>
<sequence length="216" mass="23966">MSIEINIFASQELYSNSQLQAPEVAKNYLTQALNDTEFGFDISTPNVQYDANDSDPNLDDFAATIQTEHPDLWAKDSNHLLVSGKADPIGAAGRRASYSDDGGVIAGMSSTTTQTEMYNTPEGAAIHGTLHEVGHELLYDSDVNDHKRGDNWVEYDPEYPTIGQYYVTPMLADHASKWSENGCQHDLVNPSDYSSFYRSMLWADCMTKKISPKDPV</sequence>
<dbReference type="AlphaFoldDB" id="A0A830GF85"/>
<dbReference type="OrthoDB" id="386761at2157"/>
<accession>A0A830GF85</accession>
<protein>
    <submittedName>
        <fullName evidence="1">Uncharacterized protein</fullName>
    </submittedName>
</protein>
<dbReference type="Proteomes" id="UP000608850">
    <property type="component" value="Unassembled WGS sequence"/>
</dbReference>
<dbReference type="RefSeq" id="WP_188880104.1">
    <property type="nucleotide sequence ID" value="NZ_BMOQ01000012.1"/>
</dbReference>
<evidence type="ECO:0000313" key="2">
    <source>
        <dbReference type="Proteomes" id="UP000608850"/>
    </source>
</evidence>
<evidence type="ECO:0000313" key="1">
    <source>
        <dbReference type="EMBL" id="GGN26358.1"/>
    </source>
</evidence>
<name>A0A830GF85_9EURY</name>
<proteinExistence type="predicted"/>
<organism evidence="1 2">
    <name type="scientific">Halarchaeum nitratireducens</name>
    <dbReference type="NCBI Taxonomy" id="489913"/>
    <lineage>
        <taxon>Archaea</taxon>
        <taxon>Methanobacteriati</taxon>
        <taxon>Methanobacteriota</taxon>
        <taxon>Stenosarchaea group</taxon>
        <taxon>Halobacteria</taxon>
        <taxon>Halobacteriales</taxon>
        <taxon>Halobacteriaceae</taxon>
    </lineage>
</organism>